<dbReference type="PANTHER" id="PTHR43510">
    <property type="entry name" value="AMINOTRANSFERASE FUNCTION, HYPOTHETICAL (EUROFUNG)"/>
    <property type="match status" value="1"/>
</dbReference>
<dbReference type="EMBL" id="BMNY01000001">
    <property type="protein sequence ID" value="GGM73275.1"/>
    <property type="molecule type" value="Genomic_DNA"/>
</dbReference>
<dbReference type="Gene3D" id="3.40.640.10">
    <property type="entry name" value="Type I PLP-dependent aspartate aminotransferase-like (Major domain)"/>
    <property type="match status" value="2"/>
</dbReference>
<dbReference type="InterPro" id="IPR015421">
    <property type="entry name" value="PyrdxlP-dep_Trfase_major"/>
</dbReference>
<dbReference type="GO" id="GO:0008483">
    <property type="term" value="F:transaminase activity"/>
    <property type="evidence" value="ECO:0007669"/>
    <property type="project" value="UniProtKB-KW"/>
</dbReference>
<name>A0AA37BR68_9ARCH</name>
<dbReference type="Gene3D" id="3.90.1150.10">
    <property type="entry name" value="Aspartate Aminotransferase, domain 1"/>
    <property type="match status" value="1"/>
</dbReference>
<dbReference type="Pfam" id="PF00155">
    <property type="entry name" value="Aminotran_1_2"/>
    <property type="match status" value="1"/>
</dbReference>
<organism evidence="2 3">
    <name type="scientific">Thermogymnomonas acidicola</name>
    <dbReference type="NCBI Taxonomy" id="399579"/>
    <lineage>
        <taxon>Archaea</taxon>
        <taxon>Methanobacteriati</taxon>
        <taxon>Thermoplasmatota</taxon>
        <taxon>Thermoplasmata</taxon>
        <taxon>Thermoplasmatales</taxon>
        <taxon>Thermogymnomonas</taxon>
    </lineage>
</organism>
<keyword evidence="2" id="KW-0032">Aminotransferase</keyword>
<dbReference type="InterPro" id="IPR004839">
    <property type="entry name" value="Aminotransferase_I/II_large"/>
</dbReference>
<dbReference type="SUPFAM" id="SSF53383">
    <property type="entry name" value="PLP-dependent transferases"/>
    <property type="match status" value="1"/>
</dbReference>
<dbReference type="InterPro" id="IPR015422">
    <property type="entry name" value="PyrdxlP-dep_Trfase_small"/>
</dbReference>
<dbReference type="CDD" id="cd00609">
    <property type="entry name" value="AAT_like"/>
    <property type="match status" value="1"/>
</dbReference>
<reference evidence="2" key="2">
    <citation type="submission" date="2022-09" db="EMBL/GenBank/DDBJ databases">
        <authorList>
            <person name="Sun Q."/>
            <person name="Ohkuma M."/>
        </authorList>
    </citation>
    <scope>NUCLEOTIDE SEQUENCE</scope>
    <source>
        <strain evidence="2">JCM 13583</strain>
    </source>
</reference>
<dbReference type="RefSeq" id="WP_188680690.1">
    <property type="nucleotide sequence ID" value="NZ_BMNY01000001.1"/>
</dbReference>
<gene>
    <name evidence="2" type="ORF">GCM10007108_09090</name>
</gene>
<keyword evidence="2" id="KW-0808">Transferase</keyword>
<feature type="domain" description="Aminotransferase class I/classII large" evidence="1">
    <location>
        <begin position="134"/>
        <end position="306"/>
    </location>
</feature>
<keyword evidence="3" id="KW-1185">Reference proteome</keyword>
<proteinExistence type="predicted"/>
<dbReference type="GO" id="GO:0030170">
    <property type="term" value="F:pyridoxal phosphate binding"/>
    <property type="evidence" value="ECO:0007669"/>
    <property type="project" value="InterPro"/>
</dbReference>
<sequence>MVFPVFDTGVWIRGHRARFDLSQSGMAGRTGIERYLAAGTASEEQVREEFSSIYGVDPSGVVVTHGATEGVFLVALALRLSGKETFTAPRPEYELMFKAPAISGMREENGGVTFASNPNNPTGAFRQAFRGNAVVDETFLMFHTDPGKVRYAGDVFRVTTLTKFFGADDVRVGFIVCPDTEMRRRIEGLRGLVWENMPSMSLGSALRILKDYDNIASTVRPMVRKNLSYMVSHTGRLRFYKKIEPVSVPVTFVDYSSYTDAAPEEVCEYLWGRGVSVVPGSIFGASGPNFRVCATREDFPEAFEALKGALEDFPPTP</sequence>
<dbReference type="PANTHER" id="PTHR43510:SF1">
    <property type="entry name" value="AMINOTRANSFERASE FUNCTION, HYPOTHETICAL (EUROFUNG)"/>
    <property type="match status" value="1"/>
</dbReference>
<evidence type="ECO:0000259" key="1">
    <source>
        <dbReference type="Pfam" id="PF00155"/>
    </source>
</evidence>
<protein>
    <submittedName>
        <fullName evidence="2">Aminotransferase</fullName>
    </submittedName>
</protein>
<evidence type="ECO:0000313" key="2">
    <source>
        <dbReference type="EMBL" id="GGM73275.1"/>
    </source>
</evidence>
<reference evidence="2" key="1">
    <citation type="journal article" date="2014" name="Int. J. Syst. Evol. Microbiol.">
        <title>Complete genome sequence of Corynebacterium casei LMG S-19264T (=DSM 44701T), isolated from a smear-ripened cheese.</title>
        <authorList>
            <consortium name="US DOE Joint Genome Institute (JGI-PGF)"/>
            <person name="Walter F."/>
            <person name="Albersmeier A."/>
            <person name="Kalinowski J."/>
            <person name="Ruckert C."/>
        </authorList>
    </citation>
    <scope>NUCLEOTIDE SEQUENCE</scope>
    <source>
        <strain evidence="2">JCM 13583</strain>
    </source>
</reference>
<evidence type="ECO:0000313" key="3">
    <source>
        <dbReference type="Proteomes" id="UP000632195"/>
    </source>
</evidence>
<dbReference type="AlphaFoldDB" id="A0AA37BR68"/>
<accession>A0AA37BR68</accession>
<dbReference type="InterPro" id="IPR015424">
    <property type="entry name" value="PyrdxlP-dep_Trfase"/>
</dbReference>
<comment type="caution">
    <text evidence="2">The sequence shown here is derived from an EMBL/GenBank/DDBJ whole genome shotgun (WGS) entry which is preliminary data.</text>
</comment>
<dbReference type="Proteomes" id="UP000632195">
    <property type="component" value="Unassembled WGS sequence"/>
</dbReference>